<dbReference type="InterPro" id="IPR009689">
    <property type="entry name" value="DUF1280"/>
</dbReference>
<evidence type="ECO:0000313" key="1">
    <source>
        <dbReference type="EMBL" id="KAJ8042469.1"/>
    </source>
</evidence>
<comment type="caution">
    <text evidence="1">The sequence shown here is derived from an EMBL/GenBank/DDBJ whole genome shotgun (WGS) entry which is preliminary data.</text>
</comment>
<dbReference type="Pfam" id="PF06918">
    <property type="entry name" value="DUF1280"/>
    <property type="match status" value="1"/>
</dbReference>
<name>A0A9Q1CDD9_HOLLE</name>
<dbReference type="Proteomes" id="UP001152320">
    <property type="component" value="Chromosome 5"/>
</dbReference>
<organism evidence="1 2">
    <name type="scientific">Holothuria leucospilota</name>
    <name type="common">Black long sea cucumber</name>
    <name type="synonym">Mertensiothuria leucospilota</name>
    <dbReference type="NCBI Taxonomy" id="206669"/>
    <lineage>
        <taxon>Eukaryota</taxon>
        <taxon>Metazoa</taxon>
        <taxon>Echinodermata</taxon>
        <taxon>Eleutherozoa</taxon>
        <taxon>Echinozoa</taxon>
        <taxon>Holothuroidea</taxon>
        <taxon>Aspidochirotacea</taxon>
        <taxon>Aspidochirotida</taxon>
        <taxon>Holothuriidae</taxon>
        <taxon>Holothuria</taxon>
    </lineage>
</organism>
<gene>
    <name evidence="1" type="ORF">HOLleu_13534</name>
</gene>
<dbReference type="PANTHER" id="PTHR31424">
    <property type="entry name" value="PROTEIN CBG23806"/>
    <property type="match status" value="1"/>
</dbReference>
<dbReference type="AlphaFoldDB" id="A0A9Q1CDD9"/>
<keyword evidence="2" id="KW-1185">Reference proteome</keyword>
<proteinExistence type="predicted"/>
<protein>
    <recommendedName>
        <fullName evidence="3">Zinc finger PHD-type domain-containing protein</fullName>
    </recommendedName>
</protein>
<evidence type="ECO:0008006" key="3">
    <source>
        <dbReference type="Google" id="ProtNLM"/>
    </source>
</evidence>
<reference evidence="1" key="1">
    <citation type="submission" date="2021-10" db="EMBL/GenBank/DDBJ databases">
        <title>Tropical sea cucumber genome reveals ecological adaptation and Cuvierian tubules defense mechanism.</title>
        <authorList>
            <person name="Chen T."/>
        </authorList>
    </citation>
    <scope>NUCLEOTIDE SEQUENCE</scope>
    <source>
        <strain evidence="1">Nanhai2018</strain>
        <tissue evidence="1">Muscle</tissue>
    </source>
</reference>
<dbReference type="CDD" id="cd15517">
    <property type="entry name" value="PHD_TCF19_like"/>
    <property type="match status" value="1"/>
</dbReference>
<sequence>MAAGRTGRPTCNIPREQLVYFVNMNFTRRELSTIFGVSERTISTRLEEYGLKKEDRWHDLSGKDILGLTFKNTCNILEVTACQNTSTTDDDIVAVLEEYFRRNPKILSLTAERNKSLLTIKELSPASAADLKILLRLPMNKLRMLRTLLKNAGVNIIPKRRKAYDGGSLEVGAASMKQRAGSADEPEVAFVRVKSLVDHLHRSIQHHHSAPSFSTNGSYKGKLWIKIGGDKGGNTTKLGLQVVNTENCNSPDNTDIFALYEAYDSIENLKVVFGSFTEDFITLQREGFTVNVGESIYPIYVFLFGDYEFLCKVVGHMGASAAYPCLWCYTKLSDLCNNNGPHNPMLWSKETQAFFTNPSWPAKRTVADMQQDLVRNKEDPRRGGDPRANGSNHHSIALDPILPILTHVDHIIPPSLHILLGLVVRYYKYLETYCRSIDHGSLGERNEELFKEWEEASSLTKTAEVDYFRLRDCVREEEEMLKTFKRANSNGNVLARNVRCSLPLCAVSASDISGNVDWIQCVQCGVDEDSGWYHLSCLRLTEQTAASFSVCPMCKGDVNDEESVLTWQKELIAQRKVEMKNSKLTYDKAKSSLDSIYEKVLATRGPVEKRLNEILEKDVGVVKQAYHSQCFVGNHCTIILKEIDKLLVVIEDEGMKQKLGKLFKSLRDIFLFFEARFLSADEVKELCSLCWNFGQWFPIAFPEERIPPKLHFLIAHIPECAMAWGTIGLLGEHGLESVHAIFNAEERVYACIRQKKERLLHIYNQHGQRSMVDKALISVVRRKCVMPHCDGRYKVLDGVRKCQKCGQSCN</sequence>
<dbReference type="OrthoDB" id="10050996at2759"/>
<dbReference type="EMBL" id="JAIZAY010000005">
    <property type="protein sequence ID" value="KAJ8042469.1"/>
    <property type="molecule type" value="Genomic_DNA"/>
</dbReference>
<accession>A0A9Q1CDD9</accession>
<evidence type="ECO:0000313" key="2">
    <source>
        <dbReference type="Proteomes" id="UP001152320"/>
    </source>
</evidence>